<dbReference type="Proteomes" id="UP000295304">
    <property type="component" value="Unassembled WGS sequence"/>
</dbReference>
<gene>
    <name evidence="2" type="ORF">EDD55_11090</name>
</gene>
<accession>A0A4R3J5L3</accession>
<evidence type="ECO:0000313" key="3">
    <source>
        <dbReference type="Proteomes" id="UP000295304"/>
    </source>
</evidence>
<dbReference type="Pfam" id="PF11233">
    <property type="entry name" value="DUF3035"/>
    <property type="match status" value="1"/>
</dbReference>
<evidence type="ECO:0000256" key="1">
    <source>
        <dbReference type="SAM" id="SignalP"/>
    </source>
</evidence>
<comment type="caution">
    <text evidence="2">The sequence shown here is derived from an EMBL/GenBank/DDBJ whole genome shotgun (WGS) entry which is preliminary data.</text>
</comment>
<dbReference type="InterPro" id="IPR021395">
    <property type="entry name" value="DUF3035"/>
</dbReference>
<keyword evidence="3" id="KW-1185">Reference proteome</keyword>
<dbReference type="OrthoDB" id="8478256at2"/>
<keyword evidence="1" id="KW-0732">Signal</keyword>
<feature type="chain" id="PRO_5020437385" evidence="1">
    <location>
        <begin position="28"/>
        <end position="190"/>
    </location>
</feature>
<dbReference type="AlphaFoldDB" id="A0A4R3J5L3"/>
<reference evidence="2 3" key="1">
    <citation type="submission" date="2019-03" db="EMBL/GenBank/DDBJ databases">
        <title>Genomic Encyclopedia of Type Strains, Phase IV (KMG-IV): sequencing the most valuable type-strain genomes for metagenomic binning, comparative biology and taxonomic classification.</title>
        <authorList>
            <person name="Goeker M."/>
        </authorList>
    </citation>
    <scope>NUCLEOTIDE SEQUENCE [LARGE SCALE GENOMIC DNA]</scope>
    <source>
        <strain evidence="2 3">DSM 101688</strain>
    </source>
</reference>
<dbReference type="RefSeq" id="WP_132939923.1">
    <property type="nucleotide sequence ID" value="NZ_CP119676.1"/>
</dbReference>
<protein>
    <submittedName>
        <fullName evidence="2">Beta-barrel assembly complex subunit BamF</fullName>
    </submittedName>
</protein>
<dbReference type="PROSITE" id="PS51257">
    <property type="entry name" value="PROKAR_LIPOPROTEIN"/>
    <property type="match status" value="1"/>
</dbReference>
<organism evidence="2 3">
    <name type="scientific">Varunaivibrio sulfuroxidans</name>
    <dbReference type="NCBI Taxonomy" id="1773489"/>
    <lineage>
        <taxon>Bacteria</taxon>
        <taxon>Pseudomonadati</taxon>
        <taxon>Pseudomonadota</taxon>
        <taxon>Alphaproteobacteria</taxon>
        <taxon>Rhodospirillales</taxon>
        <taxon>Magnetovibrionaceae</taxon>
        <taxon>Varunaivibrio</taxon>
    </lineage>
</organism>
<evidence type="ECO:0000313" key="2">
    <source>
        <dbReference type="EMBL" id="TCS60615.1"/>
    </source>
</evidence>
<sequence>MAYNRTVVALTLLGAVFLGGCSSARTALTTSKTPPDEFAVYSRAPLTLPPDYGLRPPRPGEARPDGINPEGAAKAALFGAQGGGKPQGEMAQAAISPGLRDLLQKTGADKADPLIRQEVNNESATLAEQDHTWGEKIIFWRKPEPFGTVVDAAKEEKRLRENAGLGKPVTDGKTPSIERKPKALLEGIFN</sequence>
<dbReference type="EMBL" id="SLZW01000010">
    <property type="protein sequence ID" value="TCS60615.1"/>
    <property type="molecule type" value="Genomic_DNA"/>
</dbReference>
<feature type="signal peptide" evidence="1">
    <location>
        <begin position="1"/>
        <end position="27"/>
    </location>
</feature>
<proteinExistence type="predicted"/>
<name>A0A4R3J5L3_9PROT</name>